<dbReference type="Pfam" id="PF01832">
    <property type="entry name" value="Glucosaminidase"/>
    <property type="match status" value="1"/>
</dbReference>
<dbReference type="PANTHER" id="PTHR40572">
    <property type="entry name" value="PROTEIN BAX"/>
    <property type="match status" value="1"/>
</dbReference>
<dbReference type="GO" id="GO:0004040">
    <property type="term" value="F:amidase activity"/>
    <property type="evidence" value="ECO:0007669"/>
    <property type="project" value="InterPro"/>
</dbReference>
<organism evidence="2 3">
    <name type="scientific">Vibrio algicola</name>
    <dbReference type="NCBI Taxonomy" id="2662262"/>
    <lineage>
        <taxon>Bacteria</taxon>
        <taxon>Pseudomonadati</taxon>
        <taxon>Pseudomonadota</taxon>
        <taxon>Gammaproteobacteria</taxon>
        <taxon>Vibrionales</taxon>
        <taxon>Vibrionaceae</taxon>
        <taxon>Vibrio</taxon>
    </lineage>
</organism>
<protein>
    <submittedName>
        <fullName evidence="2">Glucosaminidase</fullName>
    </submittedName>
</protein>
<reference evidence="2 3" key="1">
    <citation type="submission" date="2019-10" db="EMBL/GenBank/DDBJ databases">
        <title>Vibrio sp. nov., isolated from Coralline algae surface.</title>
        <authorList>
            <person name="Geng Y."/>
            <person name="Zhang X."/>
        </authorList>
    </citation>
    <scope>NUCLEOTIDE SEQUENCE [LARGE SCALE GENOMIC DNA]</scope>
    <source>
        <strain evidence="2 3">SM1977</strain>
    </source>
</reference>
<dbReference type="AlphaFoldDB" id="A0A5Q0TCY8"/>
<name>A0A5Q0TCY8_9VIBR</name>
<feature type="domain" description="Mannosyl-glycoprotein endo-beta-N-acetylglucosamidase-like" evidence="1">
    <location>
        <begin position="123"/>
        <end position="254"/>
    </location>
</feature>
<evidence type="ECO:0000313" key="3">
    <source>
        <dbReference type="Proteomes" id="UP000348942"/>
    </source>
</evidence>
<proteinExistence type="predicted"/>
<dbReference type="EMBL" id="CP045699">
    <property type="protein sequence ID" value="QGA64978.1"/>
    <property type="molecule type" value="Genomic_DNA"/>
</dbReference>
<keyword evidence="3" id="KW-1185">Reference proteome</keyword>
<accession>A0A5Q0TCY8</accession>
<evidence type="ECO:0000259" key="1">
    <source>
        <dbReference type="Pfam" id="PF01832"/>
    </source>
</evidence>
<dbReference type="InterPro" id="IPR053195">
    <property type="entry name" value="Bax-like"/>
</dbReference>
<dbReference type="InterPro" id="IPR002901">
    <property type="entry name" value="MGlyc_endo_b_GlcNAc-like_dom"/>
</dbReference>
<gene>
    <name evidence="2" type="ORF">GFB47_05860</name>
</gene>
<evidence type="ECO:0000313" key="2">
    <source>
        <dbReference type="EMBL" id="QGA64978.1"/>
    </source>
</evidence>
<dbReference type="Proteomes" id="UP000348942">
    <property type="component" value="Chromosome 1"/>
</dbReference>
<dbReference type="RefSeq" id="WP_153447128.1">
    <property type="nucleotide sequence ID" value="NZ_CP045699.1"/>
</dbReference>
<dbReference type="PANTHER" id="PTHR40572:SF1">
    <property type="entry name" value="PROTEIN BAX"/>
    <property type="match status" value="1"/>
</dbReference>
<dbReference type="Gene3D" id="1.10.530.10">
    <property type="match status" value="1"/>
</dbReference>
<sequence length="261" mass="30000">MMKKLIMAAIILVFWAVYYFQNHYTPSDSKPKAKVEKVTKVKTEHVDIDKKKRKFYNRLRPGFEKENQRVSKERKQILAMEASLTTNDVSSSQQKTARKLADMYNVELPADGINQQWVDDMLLRVNILPEALVLTQAANESAWGTSRFAKKANNFFGQWCYSEGCGVVPLHRVEGATHEVAKFDNAQASIHAYFMNMNRNNAYRSLRDIRQKLADGNKDLASMATALKLTDGLLSYSERGQDYVNDLQGMITHNHTYWKHQ</sequence>